<proteinExistence type="predicted"/>
<name>A0AC35TGW5_9BILA</name>
<sequence>MATDTSAEGMGCLIGGDLMEKAGSVASQDEGQDLEDLNDSSLRRSTRVSALKAQEKLKIKENMEAMAAAAVLPPVVESGEAPAKKAKISHPDVLDQYHCSFGIKLMEDDVCLMSDESEVSSLNGDEIEEMRQVYEEEKSNAPTTEELKERNRQIKELQVTLRLEEAKLLMLKKMKMTQSVSRNDSTYKKAPTNNTGQAYKPAIAAPQLSKNSSRSANTSTNNRNGTKQQPNPISTENQQLLQRLAASNLLTPQMKAQLQSYVQDSVESGENGSAKTQAIMAALRCMATSNSAKQTPAPTTQPSSSSNNRSSTTNPTPDSAQQALQALKHQSDNVNRRKLIREQLRRTIDSQLQSNIMAPKIPPYDLDFIPNPSAIDFTGLLGLDLVVQRVLKDKSVVTKANTPLYVCESCNTDCSSSWKAVGDNENDLKLACEKCRRKEVLTKNANDYNGHIKKVYEQIIIQEAEMERQIAAGKYDAAIPTPAPVQATPAPVASTSHATPASVPSSSNVTAQGSALNLSRGSTSKGHSGKTSNKRGAGQMASANNGGTNASSSNNTQNNQQQAMLQAAAAAMAMNPGSQNMIQQQLALMALTQAQQQRGGNNAALLQLLQGSQMNSQIMQQLTSGGNNNTTMQLMQAFVMQQQAAQQQAQQQQAQQQAQAAAAAAAAQRQAEKARIAQQQAQAREAAAAAQAAASSQASSSNLINNPQMTALLTQMLMNLTPQQMQSMQNASNQNNQQQQLQNAMIQQMLQTQIQSNKNKAGKNAPNYGGVYHNAAAIMDVDANLMCSLQVLKPTEMELSSRDGSKSVKDLPLSVSSENKKEQK</sequence>
<accession>A0AC35TGW5</accession>
<organism evidence="1 2">
    <name type="scientific">Rhabditophanes sp. KR3021</name>
    <dbReference type="NCBI Taxonomy" id="114890"/>
    <lineage>
        <taxon>Eukaryota</taxon>
        <taxon>Metazoa</taxon>
        <taxon>Ecdysozoa</taxon>
        <taxon>Nematoda</taxon>
        <taxon>Chromadorea</taxon>
        <taxon>Rhabditida</taxon>
        <taxon>Tylenchina</taxon>
        <taxon>Panagrolaimomorpha</taxon>
        <taxon>Strongyloidoidea</taxon>
        <taxon>Alloionematidae</taxon>
        <taxon>Rhabditophanes</taxon>
    </lineage>
</organism>
<evidence type="ECO:0000313" key="2">
    <source>
        <dbReference type="WBParaSite" id="RSKR_0000043300.1"/>
    </source>
</evidence>
<dbReference type="Proteomes" id="UP000095286">
    <property type="component" value="Unplaced"/>
</dbReference>
<evidence type="ECO:0000313" key="1">
    <source>
        <dbReference type="Proteomes" id="UP000095286"/>
    </source>
</evidence>
<reference evidence="2" key="1">
    <citation type="submission" date="2016-11" db="UniProtKB">
        <authorList>
            <consortium name="WormBaseParasite"/>
        </authorList>
    </citation>
    <scope>IDENTIFICATION</scope>
    <source>
        <strain evidence="2">KR3021</strain>
    </source>
</reference>
<protein>
    <submittedName>
        <fullName evidence="2">P66_CC domain-containing protein</fullName>
    </submittedName>
</protein>
<dbReference type="WBParaSite" id="RSKR_0000043300.1">
    <property type="protein sequence ID" value="RSKR_0000043300.1"/>
    <property type="gene ID" value="RSKR_0000043300"/>
</dbReference>